<dbReference type="Proteomes" id="UP000610966">
    <property type="component" value="Unassembled WGS sequence"/>
</dbReference>
<feature type="domain" description="Transposase IS4-like" evidence="1">
    <location>
        <begin position="243"/>
        <end position="439"/>
    </location>
</feature>
<dbReference type="NCBIfam" id="NF033564">
    <property type="entry name" value="transpos_ISAs1"/>
    <property type="match status" value="1"/>
</dbReference>
<dbReference type="InterPro" id="IPR002559">
    <property type="entry name" value="Transposase_11"/>
</dbReference>
<dbReference type="PANTHER" id="PTHR30298">
    <property type="entry name" value="H REPEAT-ASSOCIATED PREDICTED TRANSPOSASE"/>
    <property type="match status" value="1"/>
</dbReference>
<organism evidence="3 4">
    <name type="scientific">Sphaerimonospora thailandensis</name>
    <dbReference type="NCBI Taxonomy" id="795644"/>
    <lineage>
        <taxon>Bacteria</taxon>
        <taxon>Bacillati</taxon>
        <taxon>Actinomycetota</taxon>
        <taxon>Actinomycetes</taxon>
        <taxon>Streptosporangiales</taxon>
        <taxon>Streptosporangiaceae</taxon>
        <taxon>Sphaerimonospora</taxon>
    </lineage>
</organism>
<dbReference type="InterPro" id="IPR047647">
    <property type="entry name" value="ISAs1_transpos"/>
</dbReference>
<comment type="caution">
    <text evidence="3">The sequence shown here is derived from an EMBL/GenBank/DDBJ whole genome shotgun (WGS) entry which is preliminary data.</text>
</comment>
<dbReference type="RefSeq" id="WP_204019184.1">
    <property type="nucleotide sequence ID" value="NZ_BOOG01000119.1"/>
</dbReference>
<evidence type="ECO:0000259" key="2">
    <source>
        <dbReference type="Pfam" id="PF13808"/>
    </source>
</evidence>
<evidence type="ECO:0000259" key="1">
    <source>
        <dbReference type="Pfam" id="PF01609"/>
    </source>
</evidence>
<dbReference type="GO" id="GO:0003677">
    <property type="term" value="F:DNA binding"/>
    <property type="evidence" value="ECO:0007669"/>
    <property type="project" value="InterPro"/>
</dbReference>
<feature type="domain" description="H repeat-associated protein N-terminal" evidence="2">
    <location>
        <begin position="102"/>
        <end position="161"/>
    </location>
</feature>
<accession>A0A8J3W2R7</accession>
<dbReference type="PANTHER" id="PTHR30298:SF0">
    <property type="entry name" value="PROTEIN YBFL-RELATED"/>
    <property type="match status" value="1"/>
</dbReference>
<dbReference type="AlphaFoldDB" id="A0A8J3W2R7"/>
<dbReference type="EMBL" id="BOOG01000119">
    <property type="protein sequence ID" value="GIH73550.1"/>
    <property type="molecule type" value="Genomic_DNA"/>
</dbReference>
<name>A0A8J3W2R7_9ACTN</name>
<protein>
    <submittedName>
        <fullName evidence="3">ISAs1 family transposase</fullName>
    </submittedName>
</protein>
<dbReference type="GO" id="GO:0004803">
    <property type="term" value="F:transposase activity"/>
    <property type="evidence" value="ECO:0007669"/>
    <property type="project" value="InterPro"/>
</dbReference>
<dbReference type="Pfam" id="PF01609">
    <property type="entry name" value="DDE_Tnp_1"/>
    <property type="match status" value="1"/>
</dbReference>
<sequence>MTAQCAISDRRLTIDDLPESLPAVIETTPYDQHVPAMLGGDPVTLPPQMPAGLAPRSVQEVAAALAAERRQRASQTSRRTPEAAGADGSVIDKAACARLLGFLAQVPDQRDRRGVRYPLPYLLALPIVAMTAHEVQLAGIGEWVADAPEDLLLALGAPLDDAGVARRPDVKAITEALAEHADGYDRALCAWTGALARDQHQHRHRHARGPLLPRLHIDGKSQKGAAPRGGSAPMLLAARRDDGTVAAQRPVATDKTNEITVFAPLLDQLGDAELAGTVVTADQLHTQRGHATYLHRRDAFYVFTVGGNQKRLFAALDALPWRQIAVEHATVDRGHGRIEIRTIRTLPVTERIAGLFPHAAQAFLLERYIYTTDGTPVGAVAVLGITSLTADQADGAAILAYVRGHWSIESLHWLRDRVLGEDDSRQKRAIRAMAALRNLVIGVLHLRGITRISRQLRACGRDPYRRPLILLGLMT</sequence>
<reference evidence="3" key="1">
    <citation type="submission" date="2021-01" db="EMBL/GenBank/DDBJ databases">
        <title>Whole genome shotgun sequence of Sphaerimonospora thailandensis NBRC 107569.</title>
        <authorList>
            <person name="Komaki H."/>
            <person name="Tamura T."/>
        </authorList>
    </citation>
    <scope>NUCLEOTIDE SEQUENCE</scope>
    <source>
        <strain evidence="3">NBRC 107569</strain>
    </source>
</reference>
<dbReference type="InterPro" id="IPR051698">
    <property type="entry name" value="Transposase_11-like"/>
</dbReference>
<evidence type="ECO:0000313" key="3">
    <source>
        <dbReference type="EMBL" id="GIH73550.1"/>
    </source>
</evidence>
<dbReference type="InterPro" id="IPR032806">
    <property type="entry name" value="YbfD_N"/>
</dbReference>
<evidence type="ECO:0000313" key="4">
    <source>
        <dbReference type="Proteomes" id="UP000610966"/>
    </source>
</evidence>
<gene>
    <name evidence="3" type="ORF">Mth01_58030</name>
</gene>
<keyword evidence="4" id="KW-1185">Reference proteome</keyword>
<dbReference type="Pfam" id="PF13808">
    <property type="entry name" value="DDE_Tnp_1_assoc"/>
    <property type="match status" value="1"/>
</dbReference>
<dbReference type="GO" id="GO:0006313">
    <property type="term" value="P:DNA transposition"/>
    <property type="evidence" value="ECO:0007669"/>
    <property type="project" value="InterPro"/>
</dbReference>
<proteinExistence type="predicted"/>